<feature type="non-terminal residue" evidence="2">
    <location>
        <position position="182"/>
    </location>
</feature>
<reference evidence="2 3" key="1">
    <citation type="journal article" date="2016" name="Mol. Biol. Evol.">
        <title>Comparative Genomics of Early-Diverging Mushroom-Forming Fungi Provides Insights into the Origins of Lignocellulose Decay Capabilities.</title>
        <authorList>
            <person name="Nagy L.G."/>
            <person name="Riley R."/>
            <person name="Tritt A."/>
            <person name="Adam C."/>
            <person name="Daum C."/>
            <person name="Floudas D."/>
            <person name="Sun H."/>
            <person name="Yadav J.S."/>
            <person name="Pangilinan J."/>
            <person name="Larsson K.H."/>
            <person name="Matsuura K."/>
            <person name="Barry K."/>
            <person name="Labutti K."/>
            <person name="Kuo R."/>
            <person name="Ohm R.A."/>
            <person name="Bhattacharya S.S."/>
            <person name="Shirouzu T."/>
            <person name="Yoshinaga Y."/>
            <person name="Martin F.M."/>
            <person name="Grigoriev I.V."/>
            <person name="Hibbett D.S."/>
        </authorList>
    </citation>
    <scope>NUCLEOTIDE SEQUENCE [LARGE SCALE GENOMIC DNA]</scope>
    <source>
        <strain evidence="2 3">HHB12029</strain>
    </source>
</reference>
<dbReference type="AlphaFoldDB" id="A0A165FMS3"/>
<accession>A0A165FMS3</accession>
<keyword evidence="3" id="KW-1185">Reference proteome</keyword>
<feature type="region of interest" description="Disordered" evidence="1">
    <location>
        <begin position="163"/>
        <end position="182"/>
    </location>
</feature>
<dbReference type="Proteomes" id="UP000077266">
    <property type="component" value="Unassembled WGS sequence"/>
</dbReference>
<dbReference type="InParanoid" id="A0A165FMS3"/>
<sequence length="182" mass="19805">MVMDLRLHLHKNEFPLPLVKYPLALPRLRRLVLRSDMDAAFARPAVLAEFARHAVCAVAYPISLTLENVFIDRGESILCEFFDSISYQSLALWRYPAPPPIPAFSTGFNEFPASAVQQQPGGALVPKSLPPFNELPPTAVQQQPGGALTPKALPTFHELPASAVQQQPGGALTPKALPTGFN</sequence>
<proteinExistence type="predicted"/>
<evidence type="ECO:0000313" key="2">
    <source>
        <dbReference type="EMBL" id="KZV89246.1"/>
    </source>
</evidence>
<evidence type="ECO:0000313" key="3">
    <source>
        <dbReference type="Proteomes" id="UP000077266"/>
    </source>
</evidence>
<name>A0A165FMS3_EXIGL</name>
<protein>
    <submittedName>
        <fullName evidence="2">Uncharacterized protein</fullName>
    </submittedName>
</protein>
<organism evidence="2 3">
    <name type="scientific">Exidia glandulosa HHB12029</name>
    <dbReference type="NCBI Taxonomy" id="1314781"/>
    <lineage>
        <taxon>Eukaryota</taxon>
        <taxon>Fungi</taxon>
        <taxon>Dikarya</taxon>
        <taxon>Basidiomycota</taxon>
        <taxon>Agaricomycotina</taxon>
        <taxon>Agaricomycetes</taxon>
        <taxon>Auriculariales</taxon>
        <taxon>Exidiaceae</taxon>
        <taxon>Exidia</taxon>
    </lineage>
</organism>
<dbReference type="EMBL" id="KV426078">
    <property type="protein sequence ID" value="KZV89246.1"/>
    <property type="molecule type" value="Genomic_DNA"/>
</dbReference>
<gene>
    <name evidence="2" type="ORF">EXIGLDRAFT_838654</name>
</gene>
<evidence type="ECO:0000256" key="1">
    <source>
        <dbReference type="SAM" id="MobiDB-lite"/>
    </source>
</evidence>